<dbReference type="AlphaFoldDB" id="A0A914AL15"/>
<dbReference type="PROSITE" id="PS50115">
    <property type="entry name" value="ARFGAP"/>
    <property type="match status" value="1"/>
</dbReference>
<dbReference type="SUPFAM" id="SSF57863">
    <property type="entry name" value="ArfGap/RecO-like zinc finger"/>
    <property type="match status" value="1"/>
</dbReference>
<evidence type="ECO:0000313" key="4">
    <source>
        <dbReference type="EnsemblMetazoa" id="XP_038064261.1"/>
    </source>
</evidence>
<dbReference type="InterPro" id="IPR038508">
    <property type="entry name" value="ArfGAP_dom_sf"/>
</dbReference>
<dbReference type="FunFam" id="2.30.29.30:FF:000080">
    <property type="entry name" value="Arf-GAP with dual PH domain-containing protein 1"/>
    <property type="match status" value="1"/>
</dbReference>
<reference evidence="4" key="1">
    <citation type="submission" date="2022-11" db="UniProtKB">
        <authorList>
            <consortium name="EnsemblMetazoa"/>
        </authorList>
    </citation>
    <scope>IDENTIFICATION</scope>
</reference>
<dbReference type="InterPro" id="IPR052589">
    <property type="entry name" value="Arf-GAP_dual-PH_domain"/>
</dbReference>
<dbReference type="GO" id="GO:0008270">
    <property type="term" value="F:zinc ion binding"/>
    <property type="evidence" value="ECO:0007669"/>
    <property type="project" value="UniProtKB-KW"/>
</dbReference>
<dbReference type="EnsemblMetazoa" id="XM_038208333.1">
    <property type="protein sequence ID" value="XP_038064261.1"/>
    <property type="gene ID" value="LOC119734782"/>
</dbReference>
<dbReference type="GO" id="GO:0005737">
    <property type="term" value="C:cytoplasm"/>
    <property type="evidence" value="ECO:0007669"/>
    <property type="project" value="TreeGrafter"/>
</dbReference>
<dbReference type="PANTHER" id="PTHR46021:SF2">
    <property type="entry name" value="ARF-GAP WITH DUAL PH DOMAIN-CONTAINING PROTEIN 1"/>
    <property type="match status" value="1"/>
</dbReference>
<dbReference type="InterPro" id="IPR001164">
    <property type="entry name" value="ArfGAP_dom"/>
</dbReference>
<accession>A0A914AL15</accession>
<dbReference type="Pfam" id="PF00169">
    <property type="entry name" value="PH"/>
    <property type="match status" value="2"/>
</dbReference>
<sequence>MSASNPVLVKRLLEVLKKPGNDVCADCGDKIVFDDNVGKQSHDAQANWCSHNLGVFLCVPCASVHRKLGVHISKVMSVQLDKWNEDQVEFMEVNGNLKTKERYELDVPVSYRRPVLPSDPEVVREQWIRGKYERQEFINVNLQKYRTKEMEGVMWKKLRDKQNFMERRFVLSETDYTIKYYNKTDAKEPKAVIDLGSLNVAFCQDKVGNPNGMQLYFEQKGGEIRNIYVYTDTGKEIIDWYNAIRHMKYNRLMVAFPGGLGQEEVTRLLNRGEVLKEGWLHKTGSKGNEAFRKRWVVLTYRRITYFETPLDDVCKKSVVLGTNTKEYKCIEGVPPGKLEQGFAFTLRVPGRDFFFSAETGLERRMWMDAINKEIGTMSNKDN</sequence>
<evidence type="ECO:0000256" key="1">
    <source>
        <dbReference type="PROSITE-ProRule" id="PRU00288"/>
    </source>
</evidence>
<dbReference type="SUPFAM" id="SSF50729">
    <property type="entry name" value="PH domain-like"/>
    <property type="match status" value="2"/>
</dbReference>
<feature type="domain" description="Arf-GAP" evidence="3">
    <location>
        <begin position="10"/>
        <end position="149"/>
    </location>
</feature>
<dbReference type="InterPro" id="IPR011993">
    <property type="entry name" value="PH-like_dom_sf"/>
</dbReference>
<dbReference type="Pfam" id="PF01412">
    <property type="entry name" value="ArfGap"/>
    <property type="match status" value="1"/>
</dbReference>
<dbReference type="GO" id="GO:0005886">
    <property type="term" value="C:plasma membrane"/>
    <property type="evidence" value="ECO:0007669"/>
    <property type="project" value="TreeGrafter"/>
</dbReference>
<evidence type="ECO:0000259" key="2">
    <source>
        <dbReference type="PROSITE" id="PS50003"/>
    </source>
</evidence>
<dbReference type="Gene3D" id="2.30.29.30">
    <property type="entry name" value="Pleckstrin-homology domain (PH domain)/Phosphotyrosine-binding domain (PTB)"/>
    <property type="match status" value="2"/>
</dbReference>
<dbReference type="GO" id="GO:0005547">
    <property type="term" value="F:phosphatidylinositol-3,4,5-trisphosphate binding"/>
    <property type="evidence" value="ECO:0007669"/>
    <property type="project" value="TreeGrafter"/>
</dbReference>
<dbReference type="OrthoDB" id="10266696at2759"/>
<dbReference type="InterPro" id="IPR037849">
    <property type="entry name" value="PH1_ADAP"/>
</dbReference>
<evidence type="ECO:0000313" key="5">
    <source>
        <dbReference type="Proteomes" id="UP000887568"/>
    </source>
</evidence>
<proteinExistence type="predicted"/>
<keyword evidence="1" id="KW-0479">Metal-binding</keyword>
<keyword evidence="5" id="KW-1185">Reference proteome</keyword>
<dbReference type="Gene3D" id="1.10.220.150">
    <property type="entry name" value="Arf GTPase activating protein"/>
    <property type="match status" value="1"/>
</dbReference>
<evidence type="ECO:0000259" key="3">
    <source>
        <dbReference type="PROSITE" id="PS50115"/>
    </source>
</evidence>
<dbReference type="RefSeq" id="XP_038064261.1">
    <property type="nucleotide sequence ID" value="XM_038208333.1"/>
</dbReference>
<organism evidence="4 5">
    <name type="scientific">Patiria miniata</name>
    <name type="common">Bat star</name>
    <name type="synonym">Asterina miniata</name>
    <dbReference type="NCBI Taxonomy" id="46514"/>
    <lineage>
        <taxon>Eukaryota</taxon>
        <taxon>Metazoa</taxon>
        <taxon>Echinodermata</taxon>
        <taxon>Eleutherozoa</taxon>
        <taxon>Asterozoa</taxon>
        <taxon>Asteroidea</taxon>
        <taxon>Valvatacea</taxon>
        <taxon>Valvatida</taxon>
        <taxon>Asterinidae</taxon>
        <taxon>Patiria</taxon>
    </lineage>
</organism>
<keyword evidence="1" id="KW-0863">Zinc-finger</keyword>
<feature type="domain" description="PH" evidence="2">
    <location>
        <begin position="273"/>
        <end position="375"/>
    </location>
</feature>
<feature type="domain" description="PH" evidence="2">
    <location>
        <begin position="147"/>
        <end position="249"/>
    </location>
</feature>
<dbReference type="InterPro" id="IPR037278">
    <property type="entry name" value="ARFGAP/RecO"/>
</dbReference>
<protein>
    <submittedName>
        <fullName evidence="4">Uncharacterized protein</fullName>
    </submittedName>
</protein>
<dbReference type="PANTHER" id="PTHR46021">
    <property type="entry name" value="ARF-GAP WITH DUAL PH DOMAIN-CONTAINING PROTEIN 1-LIKE PROTEIN"/>
    <property type="match status" value="1"/>
</dbReference>
<dbReference type="OMA" id="YYNRNDA"/>
<dbReference type="CDD" id="cd13252">
    <property type="entry name" value="PH1_ADAP"/>
    <property type="match status" value="1"/>
</dbReference>
<dbReference type="GO" id="GO:1902936">
    <property type="term" value="F:phosphatidylinositol bisphosphate binding"/>
    <property type="evidence" value="ECO:0007669"/>
    <property type="project" value="InterPro"/>
</dbReference>
<dbReference type="SMART" id="SM00105">
    <property type="entry name" value="ArfGap"/>
    <property type="match status" value="1"/>
</dbReference>
<name>A0A914AL15_PATMI</name>
<keyword evidence="1" id="KW-0862">Zinc</keyword>
<dbReference type="SMART" id="SM00233">
    <property type="entry name" value="PH"/>
    <property type="match status" value="2"/>
</dbReference>
<dbReference type="GO" id="GO:0005096">
    <property type="term" value="F:GTPase activator activity"/>
    <property type="evidence" value="ECO:0007669"/>
    <property type="project" value="InterPro"/>
</dbReference>
<dbReference type="GeneID" id="119734782"/>
<dbReference type="Proteomes" id="UP000887568">
    <property type="component" value="Unplaced"/>
</dbReference>
<dbReference type="InterPro" id="IPR001849">
    <property type="entry name" value="PH_domain"/>
</dbReference>
<dbReference type="PROSITE" id="PS50003">
    <property type="entry name" value="PH_DOMAIN"/>
    <property type="match status" value="2"/>
</dbReference>
<dbReference type="PRINTS" id="PR00405">
    <property type="entry name" value="REVINTRACTNG"/>
</dbReference>